<proteinExistence type="predicted"/>
<name>A0A9C6XRG5_FRAOC</name>
<feature type="transmembrane region" description="Helical" evidence="2">
    <location>
        <begin position="20"/>
        <end position="39"/>
    </location>
</feature>
<keyword evidence="2" id="KW-1133">Transmembrane helix</keyword>
<gene>
    <name evidence="4" type="primary">LOC127750510</name>
</gene>
<evidence type="ECO:0000256" key="2">
    <source>
        <dbReference type="SAM" id="Phobius"/>
    </source>
</evidence>
<keyword evidence="2" id="KW-0472">Membrane</keyword>
<keyword evidence="2" id="KW-0812">Transmembrane</keyword>
<evidence type="ECO:0000313" key="3">
    <source>
        <dbReference type="Proteomes" id="UP000504606"/>
    </source>
</evidence>
<reference evidence="4" key="1">
    <citation type="submission" date="2025-08" db="UniProtKB">
        <authorList>
            <consortium name="RefSeq"/>
        </authorList>
    </citation>
    <scope>IDENTIFICATION</scope>
    <source>
        <tissue evidence="4">Whole organism</tissue>
    </source>
</reference>
<dbReference type="AlphaFoldDB" id="A0A9C6XRG5"/>
<feature type="region of interest" description="Disordered" evidence="1">
    <location>
        <begin position="90"/>
        <end position="109"/>
    </location>
</feature>
<dbReference type="KEGG" id="foc:127750510"/>
<accession>A0A9C6XRG5</accession>
<organism evidence="3 4">
    <name type="scientific">Frankliniella occidentalis</name>
    <name type="common">Western flower thrips</name>
    <name type="synonym">Euthrips occidentalis</name>
    <dbReference type="NCBI Taxonomy" id="133901"/>
    <lineage>
        <taxon>Eukaryota</taxon>
        <taxon>Metazoa</taxon>
        <taxon>Ecdysozoa</taxon>
        <taxon>Arthropoda</taxon>
        <taxon>Hexapoda</taxon>
        <taxon>Insecta</taxon>
        <taxon>Pterygota</taxon>
        <taxon>Neoptera</taxon>
        <taxon>Paraneoptera</taxon>
        <taxon>Thysanoptera</taxon>
        <taxon>Terebrantia</taxon>
        <taxon>Thripoidea</taxon>
        <taxon>Thripidae</taxon>
        <taxon>Frankliniella</taxon>
    </lineage>
</organism>
<evidence type="ECO:0000313" key="4">
    <source>
        <dbReference type="RefSeq" id="XP_052128323.1"/>
    </source>
</evidence>
<dbReference type="RefSeq" id="XP_052128323.1">
    <property type="nucleotide sequence ID" value="XM_052272363.1"/>
</dbReference>
<evidence type="ECO:0000256" key="1">
    <source>
        <dbReference type="SAM" id="MobiDB-lite"/>
    </source>
</evidence>
<protein>
    <submittedName>
        <fullName evidence="4">Uncharacterized protein LOC127750510</fullName>
    </submittedName>
</protein>
<keyword evidence="3" id="KW-1185">Reference proteome</keyword>
<sequence>MRSEADGVPHRNAKPAFDAAVWAVYSGGLQLYALTLSGITGQLARDLRQDCLRALRAAGAWVPDHNEHVAAMRNDKARLAWSARRRSTAPAASKGVRGMDNPADSLDGSLGDTLRDTLVCPELRDPHGDILGCPELRDPWRASSPRDEFCWRRLRVRHMVLVDMGCMASAITSWQVLVMIIFSVTYSATCVSTTAGTLSDQQNGPVDPPAKPTSFLLLFVCGHPALYAR</sequence>
<dbReference type="Proteomes" id="UP000504606">
    <property type="component" value="Unplaced"/>
</dbReference>
<dbReference type="GeneID" id="127750510"/>